<feature type="region of interest" description="Disordered" evidence="1">
    <location>
        <begin position="23"/>
        <end position="130"/>
    </location>
</feature>
<proteinExistence type="predicted"/>
<feature type="domain" description="GDS1 winged helix" evidence="2">
    <location>
        <begin position="132"/>
        <end position="226"/>
    </location>
</feature>
<evidence type="ECO:0000313" key="3">
    <source>
        <dbReference type="EMBL" id="KAJ9151407.1"/>
    </source>
</evidence>
<keyword evidence="4" id="KW-1185">Reference proteome</keyword>
<feature type="compositionally biased region" description="Low complexity" evidence="1">
    <location>
        <begin position="45"/>
        <end position="62"/>
    </location>
</feature>
<feature type="region of interest" description="Disordered" evidence="1">
    <location>
        <begin position="244"/>
        <end position="297"/>
    </location>
</feature>
<dbReference type="Proteomes" id="UP001174694">
    <property type="component" value="Unassembled WGS sequence"/>
</dbReference>
<dbReference type="EMBL" id="JANBVO010000006">
    <property type="protein sequence ID" value="KAJ9151407.1"/>
    <property type="molecule type" value="Genomic_DNA"/>
</dbReference>
<comment type="caution">
    <text evidence="3">The sequence shown here is derived from an EMBL/GenBank/DDBJ whole genome shotgun (WGS) entry which is preliminary data.</text>
</comment>
<organism evidence="3 4">
    <name type="scientific">Pleurostoma richardsiae</name>
    <dbReference type="NCBI Taxonomy" id="41990"/>
    <lineage>
        <taxon>Eukaryota</taxon>
        <taxon>Fungi</taxon>
        <taxon>Dikarya</taxon>
        <taxon>Ascomycota</taxon>
        <taxon>Pezizomycotina</taxon>
        <taxon>Sordariomycetes</taxon>
        <taxon>Sordariomycetidae</taxon>
        <taxon>Calosphaeriales</taxon>
        <taxon>Pleurostomataceae</taxon>
        <taxon>Pleurostoma</taxon>
    </lineage>
</organism>
<evidence type="ECO:0000256" key="1">
    <source>
        <dbReference type="SAM" id="MobiDB-lite"/>
    </source>
</evidence>
<dbReference type="Pfam" id="PF25318">
    <property type="entry name" value="WHD_GDS1"/>
    <property type="match status" value="1"/>
</dbReference>
<name>A0AA38RMD0_9PEZI</name>
<dbReference type="InterPro" id="IPR057511">
    <property type="entry name" value="WH_GDS1"/>
</dbReference>
<accession>A0AA38RMD0</accession>
<feature type="compositionally biased region" description="Low complexity" evidence="1">
    <location>
        <begin position="23"/>
        <end position="32"/>
    </location>
</feature>
<gene>
    <name evidence="3" type="ORF">NKR23_g3131</name>
</gene>
<evidence type="ECO:0000259" key="2">
    <source>
        <dbReference type="Pfam" id="PF25318"/>
    </source>
</evidence>
<protein>
    <submittedName>
        <fullName evidence="3">Mucin</fullName>
    </submittedName>
</protein>
<sequence>MPYNTRRKSLSLPSLGIHIPVTHAARAAAHRANSSQSHPNKAHGASSSSSSPTSSATASPSPHSDMQQHPSKRVKRSHGGESHSPHSPATLPAKKHNDAVKLDATPPPSPRGARSSSVELNDAEDTVPRKVDLEGINDEIVEAVIVQLQETGNRPHLVKELSSVLIQQLKIVQQSANPCAIISSRLSTYLKRTCWTALAPCPLAKELETVHPRRTYFYLTTCPHQPLPDPSAVQLLQRTIVTPSLSSGASASEDADEERRRELSPSPEVDLSSPEFDDMDDDVPMPSTPIGSLSGRAPRLSSFMARSHRGTSPPLEKDEKEFTQTADGLQKRKLTGEMKAAASEPVGQVMDLDDSARDYSLFGEQKAFTAGFIATMDFVTSPAIRPSFPLNLKKDGEAENWAKLDSLLEWDRSPENIELEELDGLLDDY</sequence>
<dbReference type="AlphaFoldDB" id="A0AA38RMD0"/>
<reference evidence="3" key="1">
    <citation type="submission" date="2022-07" db="EMBL/GenBank/DDBJ databases">
        <title>Fungi with potential for degradation of polypropylene.</title>
        <authorList>
            <person name="Gostincar C."/>
        </authorList>
    </citation>
    <scope>NUCLEOTIDE SEQUENCE</scope>
    <source>
        <strain evidence="3">EXF-13308</strain>
    </source>
</reference>
<evidence type="ECO:0000313" key="4">
    <source>
        <dbReference type="Proteomes" id="UP001174694"/>
    </source>
</evidence>